<dbReference type="AlphaFoldDB" id="A0A7X8SQN1"/>
<evidence type="ECO:0000313" key="2">
    <source>
        <dbReference type="Proteomes" id="UP000585050"/>
    </source>
</evidence>
<dbReference type="Proteomes" id="UP000585050">
    <property type="component" value="Unassembled WGS sequence"/>
</dbReference>
<protein>
    <submittedName>
        <fullName evidence="1">Uncharacterized protein</fullName>
    </submittedName>
</protein>
<dbReference type="RefSeq" id="WP_168885252.1">
    <property type="nucleotide sequence ID" value="NZ_JABAIL010000012.1"/>
</dbReference>
<gene>
    <name evidence="1" type="ORF">HGP29_25330</name>
</gene>
<accession>A0A7X8SQN1</accession>
<reference evidence="1 2" key="1">
    <citation type="submission" date="2020-04" db="EMBL/GenBank/DDBJ databases">
        <title>Flammeovirga sp. SR4, a novel species isolated from seawater.</title>
        <authorList>
            <person name="Wang X."/>
        </authorList>
    </citation>
    <scope>NUCLEOTIDE SEQUENCE [LARGE SCALE GENOMIC DNA]</scope>
    <source>
        <strain evidence="1 2">SR4</strain>
    </source>
</reference>
<sequence>MSSKLLNNVKSACQAAGKSFVYSSPEENDDSQAQFQFISTKGGEEKVMDAFLYTLEMEYVMKLHEEAVQHVINENPKFADADFDTMDGPHMDAVDEAIVTLSKDDTYDVGEFVEERPEDDEGNGTPIDICLHVAEVTDEVIEKFVKEYNEGTLKIDETVRSFEI</sequence>
<dbReference type="EMBL" id="JABAIL010000012">
    <property type="protein sequence ID" value="NLR94551.1"/>
    <property type="molecule type" value="Genomic_DNA"/>
</dbReference>
<keyword evidence="2" id="KW-1185">Reference proteome</keyword>
<organism evidence="1 2">
    <name type="scientific">Flammeovirga agarivorans</name>
    <dbReference type="NCBI Taxonomy" id="2726742"/>
    <lineage>
        <taxon>Bacteria</taxon>
        <taxon>Pseudomonadati</taxon>
        <taxon>Bacteroidota</taxon>
        <taxon>Cytophagia</taxon>
        <taxon>Cytophagales</taxon>
        <taxon>Flammeovirgaceae</taxon>
        <taxon>Flammeovirga</taxon>
    </lineage>
</organism>
<name>A0A7X8SQN1_9BACT</name>
<evidence type="ECO:0000313" key="1">
    <source>
        <dbReference type="EMBL" id="NLR94551.1"/>
    </source>
</evidence>
<proteinExistence type="predicted"/>
<comment type="caution">
    <text evidence="1">The sequence shown here is derived from an EMBL/GenBank/DDBJ whole genome shotgun (WGS) entry which is preliminary data.</text>
</comment>